<protein>
    <submittedName>
        <fullName evidence="1">DUF4091 domain-containing protein</fullName>
    </submittedName>
</protein>
<dbReference type="AlphaFoldDB" id="A0A6C0G2A4"/>
<reference evidence="1 2" key="1">
    <citation type="submission" date="2020-01" db="EMBL/GenBank/DDBJ databases">
        <title>Paenibacillus sp. nov., isolated from tomato rhizosphere.</title>
        <authorList>
            <person name="Weon H.-Y."/>
            <person name="Lee S.A."/>
        </authorList>
    </citation>
    <scope>NUCLEOTIDE SEQUENCE [LARGE SCALE GENOMIC DNA]</scope>
    <source>
        <strain evidence="1 2">12200R-189</strain>
    </source>
</reference>
<dbReference type="EMBL" id="CP048209">
    <property type="protein sequence ID" value="QHT61359.1"/>
    <property type="molecule type" value="Genomic_DNA"/>
</dbReference>
<gene>
    <name evidence="1" type="ORF">GXP70_16275</name>
</gene>
<evidence type="ECO:0000313" key="1">
    <source>
        <dbReference type="EMBL" id="QHT61359.1"/>
    </source>
</evidence>
<sequence>MTISRLIHDMIRICPQSGEVIEYEGGSRSMTVFSQETLQLVSPRNAYVSFQLIVPYTQEVMQAFDIVPGSLVGEQGEIAAGEYALYVQWYHRIQGRYIPDALIPWKAGSTSERPLASVAERNAVPDQNFAALWLDLFIPADTPPGSYTGHLEIVMGTERFERCSVAIQVLEATVPNASIITADLNSYADGLSRRMECLRHNPHRYADGTYFKVERQFYRMAHEHRCLLHYLPYSHSGDMPDSFAPALEGKGKHMRVSDWSRFDEHYGAYLDGSAFQDTKRGSIPLPHLYLPFNFHWPADYAKFGTKGYATEFTAVLDQFHRHFTEMGWLNTKFELFLNHKKRYKLFPYDGDETRFVWDEKINDLYYALGEDVLTRQDGASIIFRTDSSWCFGQHYEQYAAKIHHWVVNETIGSWYPEGFAYLKAQGCEAWTYGSAQEIGQSLLGTAIGPLVAVARGVDGFLYWESLDWGADWQVEPAADGATTMFYPGDGIIGVNGPLPSIRLKALRNAMQTADLTEAWIRVQEPERRAAVSALVAQSLGVKDDAWWPGKPDFIRLPPYEWIDTMFSDAPQATLHQGKQPESFLDLRHALWRLIEQEAGSCQ</sequence>
<organism evidence="1 2">
    <name type="scientific">Paenibacillus lycopersici</name>
    <dbReference type="NCBI Taxonomy" id="2704462"/>
    <lineage>
        <taxon>Bacteria</taxon>
        <taxon>Bacillati</taxon>
        <taxon>Bacillota</taxon>
        <taxon>Bacilli</taxon>
        <taxon>Bacillales</taxon>
        <taxon>Paenibacillaceae</taxon>
        <taxon>Paenibacillus</taxon>
    </lineage>
</organism>
<keyword evidence="2" id="KW-1185">Reference proteome</keyword>
<dbReference type="Proteomes" id="UP000476064">
    <property type="component" value="Chromosome"/>
</dbReference>
<evidence type="ECO:0000313" key="2">
    <source>
        <dbReference type="Proteomes" id="UP000476064"/>
    </source>
</evidence>
<dbReference type="KEGG" id="plyc:GXP70_16275"/>
<dbReference type="RefSeq" id="WP_162357798.1">
    <property type="nucleotide sequence ID" value="NZ_CP048209.1"/>
</dbReference>
<accession>A0A6C0G2A4</accession>
<name>A0A6C0G2A4_9BACL</name>
<proteinExistence type="predicted"/>